<dbReference type="PANTHER" id="PTHR33968:SF1">
    <property type="entry name" value="PROTEIN PET100 HOMOLOG, MITOCHONDRIAL"/>
    <property type="match status" value="1"/>
</dbReference>
<name>A0AAN7VTV5_9COLE</name>
<comment type="subcellular location">
    <subcellularLocation>
        <location evidence="1">Membrane</location>
        <topology evidence="1">Single-pass membrane protein</topology>
    </subcellularLocation>
    <subcellularLocation>
        <location evidence="2">Mitochondrion membrane</location>
    </subcellularLocation>
</comment>
<dbReference type="GO" id="GO:0033617">
    <property type="term" value="P:mitochondrial respiratory chain complex IV assembly"/>
    <property type="evidence" value="ECO:0007669"/>
    <property type="project" value="InterPro"/>
</dbReference>
<keyword evidence="5" id="KW-1133">Transmembrane helix</keyword>
<dbReference type="Proteomes" id="UP001329430">
    <property type="component" value="Chromosome 1"/>
</dbReference>
<dbReference type="EMBL" id="JAVRBK010000001">
    <property type="protein sequence ID" value="KAK5649996.1"/>
    <property type="molecule type" value="Genomic_DNA"/>
</dbReference>
<dbReference type="GO" id="GO:0005743">
    <property type="term" value="C:mitochondrial inner membrane"/>
    <property type="evidence" value="ECO:0007669"/>
    <property type="project" value="TreeGrafter"/>
</dbReference>
<dbReference type="InterPro" id="IPR018625">
    <property type="entry name" value="Pet100"/>
</dbReference>
<comment type="caution">
    <text evidence="9">The sequence shown here is derived from an EMBL/GenBank/DDBJ whole genome shotgun (WGS) entry which is preliminary data.</text>
</comment>
<keyword evidence="6" id="KW-0496">Mitochondrion</keyword>
<dbReference type="AlphaFoldDB" id="A0AAN7VTV5"/>
<sequence>MGNWKLEVVKMTIYMAFPVGLFHYFNQPQYFEEWVINKRREMYPPDDRPELIEMKEAIRAFQKEQELKMLQAWEEKNK</sequence>
<proteinExistence type="inferred from homology"/>
<gene>
    <name evidence="9" type="ORF">RI129_001025</name>
</gene>
<dbReference type="Pfam" id="PF09803">
    <property type="entry name" value="Pet100"/>
    <property type="match status" value="1"/>
</dbReference>
<reference evidence="9 10" key="1">
    <citation type="journal article" date="2024" name="Insects">
        <title>An Improved Chromosome-Level Genome Assembly of the Firefly Pyrocoelia pectoralis.</title>
        <authorList>
            <person name="Fu X."/>
            <person name="Meyer-Rochow V.B."/>
            <person name="Ballantyne L."/>
            <person name="Zhu X."/>
        </authorList>
    </citation>
    <scope>NUCLEOTIDE SEQUENCE [LARGE SCALE GENOMIC DNA]</scope>
    <source>
        <strain evidence="9">XCY_ONT2</strain>
    </source>
</reference>
<evidence type="ECO:0000256" key="2">
    <source>
        <dbReference type="ARBA" id="ARBA00004325"/>
    </source>
</evidence>
<comment type="similarity">
    <text evidence="8">Belongs to the PET100 family.</text>
</comment>
<evidence type="ECO:0000256" key="3">
    <source>
        <dbReference type="ARBA" id="ARBA00022692"/>
    </source>
</evidence>
<evidence type="ECO:0000313" key="10">
    <source>
        <dbReference type="Proteomes" id="UP001329430"/>
    </source>
</evidence>
<keyword evidence="10" id="KW-1185">Reference proteome</keyword>
<keyword evidence="7" id="KW-0472">Membrane</keyword>
<evidence type="ECO:0008006" key="11">
    <source>
        <dbReference type="Google" id="ProtNLM"/>
    </source>
</evidence>
<evidence type="ECO:0000256" key="1">
    <source>
        <dbReference type="ARBA" id="ARBA00004167"/>
    </source>
</evidence>
<accession>A0AAN7VTV5</accession>
<keyword evidence="3" id="KW-0812">Transmembrane</keyword>
<evidence type="ECO:0000313" key="9">
    <source>
        <dbReference type="EMBL" id="KAK5649996.1"/>
    </source>
</evidence>
<evidence type="ECO:0000256" key="6">
    <source>
        <dbReference type="ARBA" id="ARBA00023128"/>
    </source>
</evidence>
<evidence type="ECO:0000256" key="4">
    <source>
        <dbReference type="ARBA" id="ARBA00022946"/>
    </source>
</evidence>
<dbReference type="PANTHER" id="PTHR33968">
    <property type="entry name" value="PROTEIN PET100 HOMOLOG, MITOCHONDRIAL"/>
    <property type="match status" value="1"/>
</dbReference>
<evidence type="ECO:0000256" key="8">
    <source>
        <dbReference type="ARBA" id="ARBA00038077"/>
    </source>
</evidence>
<organism evidence="9 10">
    <name type="scientific">Pyrocoelia pectoralis</name>
    <dbReference type="NCBI Taxonomy" id="417401"/>
    <lineage>
        <taxon>Eukaryota</taxon>
        <taxon>Metazoa</taxon>
        <taxon>Ecdysozoa</taxon>
        <taxon>Arthropoda</taxon>
        <taxon>Hexapoda</taxon>
        <taxon>Insecta</taxon>
        <taxon>Pterygota</taxon>
        <taxon>Neoptera</taxon>
        <taxon>Endopterygota</taxon>
        <taxon>Coleoptera</taxon>
        <taxon>Polyphaga</taxon>
        <taxon>Elateriformia</taxon>
        <taxon>Elateroidea</taxon>
        <taxon>Lampyridae</taxon>
        <taxon>Lampyrinae</taxon>
        <taxon>Pyrocoelia</taxon>
    </lineage>
</organism>
<protein>
    <recommendedName>
        <fullName evidence="11">Protein PET100 homolog, mitochondrial</fullName>
    </recommendedName>
</protein>
<keyword evidence="4" id="KW-0809">Transit peptide</keyword>
<dbReference type="GO" id="GO:0051082">
    <property type="term" value="F:unfolded protein binding"/>
    <property type="evidence" value="ECO:0007669"/>
    <property type="project" value="TreeGrafter"/>
</dbReference>
<evidence type="ECO:0000256" key="7">
    <source>
        <dbReference type="ARBA" id="ARBA00023136"/>
    </source>
</evidence>
<evidence type="ECO:0000256" key="5">
    <source>
        <dbReference type="ARBA" id="ARBA00022989"/>
    </source>
</evidence>